<dbReference type="Proteomes" id="UP000304914">
    <property type="component" value="Chromosome"/>
</dbReference>
<gene>
    <name evidence="1" type="ORF">NCTC5385_00310</name>
</gene>
<dbReference type="EMBL" id="LR594035">
    <property type="protein sequence ID" value="VTS14098.1"/>
    <property type="molecule type" value="Genomic_DNA"/>
</dbReference>
<reference evidence="1 2" key="1">
    <citation type="submission" date="2019-05" db="EMBL/GenBank/DDBJ databases">
        <authorList>
            <consortium name="Pathogen Informatics"/>
        </authorList>
    </citation>
    <scope>NUCLEOTIDE SEQUENCE [LARGE SCALE GENOMIC DNA]</scope>
    <source>
        <strain evidence="1 2">NCTC5385</strain>
    </source>
</reference>
<evidence type="ECO:0000313" key="2">
    <source>
        <dbReference type="Proteomes" id="UP000304914"/>
    </source>
</evidence>
<sequence length="411" mass="45955">MKQSGMNFLRRKLSLYKMGVEKRYRYYAMQDIDSTMSIVMPYNVKEAYRSVLEWTTKGVDALSDRIVFREFGNDDFNATEIFNANNPDIFFDTAIQSALIGSCSFVYISKDGDKFPRLQVIEASKATGILDPTTFLLTEGYAVLETDQNDNPILEAYFTPTETWYYPKDSEPYSIPNPTNQPLLVPIIHRPDAVRPFGRSRITRSGMYQQKAAKRTLERAEATAEFYSFPQKYVLGTSQDVEALEKWKATVTTVLEISKDDDGDKPVVGQFATASMEPFYGQLKMYASLFAGGSGLTLDDLGFPSDNPSSVEAIKASHENLRASAKKAQRSFASGLLNVAYVAVCLRDNQPYERTMFMNTKIVWEPLFEIDGASLSTIGDGLIKISQAYPELNIGEVLFQTTGIKDGGIDG</sequence>
<evidence type="ECO:0000313" key="1">
    <source>
        <dbReference type="EMBL" id="VTS14098.1"/>
    </source>
</evidence>
<accession>A0A4U9XN28</accession>
<name>A0A4U9XN28_9STRE</name>
<proteinExistence type="predicted"/>
<organism evidence="1 2">
    <name type="scientific">Streptococcus pseudoporcinus</name>
    <dbReference type="NCBI Taxonomy" id="361101"/>
    <lineage>
        <taxon>Bacteria</taxon>
        <taxon>Bacillati</taxon>
        <taxon>Bacillota</taxon>
        <taxon>Bacilli</taxon>
        <taxon>Lactobacillales</taxon>
        <taxon>Streptococcaceae</taxon>
        <taxon>Streptococcus</taxon>
    </lineage>
</organism>
<dbReference type="RefSeq" id="WP_138067971.1">
    <property type="nucleotide sequence ID" value="NZ_LR594035.1"/>
</dbReference>
<dbReference type="AlphaFoldDB" id="A0A4U9XN28"/>
<protein>
    <submittedName>
        <fullName evidence="1">Structural phage protein</fullName>
    </submittedName>
</protein>